<proteinExistence type="predicted"/>
<dbReference type="EMBL" id="SAVB01000009">
    <property type="protein sequence ID" value="RWR49430.1"/>
    <property type="molecule type" value="Genomic_DNA"/>
</dbReference>
<dbReference type="Proteomes" id="UP000286594">
    <property type="component" value="Unassembled WGS sequence"/>
</dbReference>
<dbReference type="RefSeq" id="WP_128148705.1">
    <property type="nucleotide sequence ID" value="NZ_SAVB01000009.1"/>
</dbReference>
<name>A0A443LJQ5_9RHOB</name>
<keyword evidence="2" id="KW-1185">Reference proteome</keyword>
<organism evidence="1 2">
    <name type="scientific">Paenirhodobacter ferrireducens</name>
    <dbReference type="NCBI Taxonomy" id="1215032"/>
    <lineage>
        <taxon>Bacteria</taxon>
        <taxon>Pseudomonadati</taxon>
        <taxon>Pseudomonadota</taxon>
        <taxon>Alphaproteobacteria</taxon>
        <taxon>Rhodobacterales</taxon>
        <taxon>Rhodobacter group</taxon>
        <taxon>Paenirhodobacter</taxon>
    </lineage>
</organism>
<comment type="caution">
    <text evidence="1">The sequence shown here is derived from an EMBL/GenBank/DDBJ whole genome shotgun (WGS) entry which is preliminary data.</text>
</comment>
<dbReference type="OrthoDB" id="7873964at2"/>
<protein>
    <submittedName>
        <fullName evidence="1">Uncharacterized protein</fullName>
    </submittedName>
</protein>
<reference evidence="1 2" key="1">
    <citation type="submission" date="2019-01" db="EMBL/GenBank/DDBJ databases">
        <title>Sinorhodobacter populi sp. nov. isolated from the symptomatic bark tissue of Populus euramericana canker.</title>
        <authorList>
            <person name="Xu G."/>
        </authorList>
    </citation>
    <scope>NUCLEOTIDE SEQUENCE [LARGE SCALE GENOMIC DNA]</scope>
    <source>
        <strain evidence="1 2">CCTCC AB2012026</strain>
    </source>
</reference>
<sequence length="158" mass="16257">MRPCEAGSIQDAVAAAYEAAGGLRKVSAAIGVTASSLSYGTEIREDRPGGLGVNYLDRLGRMNQAAARAICEHFAALAGGVFQPLEAEVSDLGGHCQVVAKEGGEAQAAAFRAALSGSLKDCERALRETDESLEAHANLRAALAARIAALRGGRVLHA</sequence>
<dbReference type="AlphaFoldDB" id="A0A443LJQ5"/>
<evidence type="ECO:0000313" key="1">
    <source>
        <dbReference type="EMBL" id="RWR49430.1"/>
    </source>
</evidence>
<evidence type="ECO:0000313" key="2">
    <source>
        <dbReference type="Proteomes" id="UP000286594"/>
    </source>
</evidence>
<gene>
    <name evidence="1" type="ORF">EOW65_09130</name>
</gene>
<accession>A0A443LJQ5</accession>